<dbReference type="EMBL" id="KN832878">
    <property type="protein sequence ID" value="KIM99753.1"/>
    <property type="molecule type" value="Genomic_DNA"/>
</dbReference>
<proteinExistence type="predicted"/>
<reference evidence="6" key="2">
    <citation type="submission" date="2015-01" db="EMBL/GenBank/DDBJ databases">
        <title>Evolutionary Origins and Diversification of the Mycorrhizal Mutualists.</title>
        <authorList>
            <consortium name="DOE Joint Genome Institute"/>
            <consortium name="Mycorrhizal Genomics Consortium"/>
            <person name="Kohler A."/>
            <person name="Kuo A."/>
            <person name="Nagy L.G."/>
            <person name="Floudas D."/>
            <person name="Copeland A."/>
            <person name="Barry K.W."/>
            <person name="Cichocki N."/>
            <person name="Veneault-Fourrey C."/>
            <person name="LaButti K."/>
            <person name="Lindquist E.A."/>
            <person name="Lipzen A."/>
            <person name="Lundell T."/>
            <person name="Morin E."/>
            <person name="Murat C."/>
            <person name="Riley R."/>
            <person name="Ohm R."/>
            <person name="Sun H."/>
            <person name="Tunlid A."/>
            <person name="Henrissat B."/>
            <person name="Grigoriev I.V."/>
            <person name="Hibbett D.S."/>
            <person name="Martin F."/>
        </authorList>
    </citation>
    <scope>NUCLEOTIDE SEQUENCE [LARGE SCALE GENOMIC DNA]</scope>
    <source>
        <strain evidence="6">Zn</strain>
    </source>
</reference>
<feature type="domain" description="DUF7223" evidence="4">
    <location>
        <begin position="217"/>
        <end position="449"/>
    </location>
</feature>
<dbReference type="Pfam" id="PF22974">
    <property type="entry name" value="DUF7029"/>
    <property type="match status" value="1"/>
</dbReference>
<feature type="domain" description="DUF7029" evidence="3">
    <location>
        <begin position="77"/>
        <end position="178"/>
    </location>
</feature>
<dbReference type="OrthoDB" id="160645at2759"/>
<name>A0A0C3CL98_OIDMZ</name>
<evidence type="ECO:0000259" key="3">
    <source>
        <dbReference type="Pfam" id="PF22974"/>
    </source>
</evidence>
<evidence type="ECO:0000256" key="2">
    <source>
        <dbReference type="SAM" id="SignalP"/>
    </source>
</evidence>
<dbReference type="InParanoid" id="A0A0C3CL98"/>
<keyword evidence="2" id="KW-0732">Signal</keyword>
<dbReference type="Proteomes" id="UP000054321">
    <property type="component" value="Unassembled WGS sequence"/>
</dbReference>
<keyword evidence="6" id="KW-1185">Reference proteome</keyword>
<accession>A0A0C3CL98</accession>
<feature type="signal peptide" evidence="2">
    <location>
        <begin position="1"/>
        <end position="20"/>
    </location>
</feature>
<feature type="chain" id="PRO_5002162829" evidence="2">
    <location>
        <begin position="21"/>
        <end position="512"/>
    </location>
</feature>
<gene>
    <name evidence="5" type="ORF">OIDMADRAFT_55662</name>
</gene>
<organism evidence="5 6">
    <name type="scientific">Oidiodendron maius (strain Zn)</name>
    <dbReference type="NCBI Taxonomy" id="913774"/>
    <lineage>
        <taxon>Eukaryota</taxon>
        <taxon>Fungi</taxon>
        <taxon>Dikarya</taxon>
        <taxon>Ascomycota</taxon>
        <taxon>Pezizomycotina</taxon>
        <taxon>Leotiomycetes</taxon>
        <taxon>Leotiomycetes incertae sedis</taxon>
        <taxon>Myxotrichaceae</taxon>
        <taxon>Oidiodendron</taxon>
    </lineage>
</organism>
<dbReference type="InterPro" id="IPR054293">
    <property type="entry name" value="DUF7029"/>
</dbReference>
<evidence type="ECO:0000313" key="6">
    <source>
        <dbReference type="Proteomes" id="UP000054321"/>
    </source>
</evidence>
<feature type="region of interest" description="Disordered" evidence="1">
    <location>
        <begin position="489"/>
        <end position="512"/>
    </location>
</feature>
<protein>
    <submittedName>
        <fullName evidence="5">Uncharacterized protein</fullName>
    </submittedName>
</protein>
<dbReference type="InterPro" id="IPR055647">
    <property type="entry name" value="DUF7223"/>
</dbReference>
<dbReference type="HOGENOM" id="CLU_030295_0_0_1"/>
<reference evidence="5 6" key="1">
    <citation type="submission" date="2014-04" db="EMBL/GenBank/DDBJ databases">
        <authorList>
            <consortium name="DOE Joint Genome Institute"/>
            <person name="Kuo A."/>
            <person name="Martino E."/>
            <person name="Perotto S."/>
            <person name="Kohler A."/>
            <person name="Nagy L.G."/>
            <person name="Floudas D."/>
            <person name="Copeland A."/>
            <person name="Barry K.W."/>
            <person name="Cichocki N."/>
            <person name="Veneault-Fourrey C."/>
            <person name="LaButti K."/>
            <person name="Lindquist E.A."/>
            <person name="Lipzen A."/>
            <person name="Lundell T."/>
            <person name="Morin E."/>
            <person name="Murat C."/>
            <person name="Sun H."/>
            <person name="Tunlid A."/>
            <person name="Henrissat B."/>
            <person name="Grigoriev I.V."/>
            <person name="Hibbett D.S."/>
            <person name="Martin F."/>
            <person name="Nordberg H.P."/>
            <person name="Cantor M.N."/>
            <person name="Hua S.X."/>
        </authorList>
    </citation>
    <scope>NUCLEOTIDE SEQUENCE [LARGE SCALE GENOMIC DNA]</scope>
    <source>
        <strain evidence="5 6">Zn</strain>
    </source>
</reference>
<evidence type="ECO:0000313" key="5">
    <source>
        <dbReference type="EMBL" id="KIM99753.1"/>
    </source>
</evidence>
<dbReference type="AlphaFoldDB" id="A0A0C3CL98"/>
<evidence type="ECO:0000259" key="4">
    <source>
        <dbReference type="Pfam" id="PF23865"/>
    </source>
</evidence>
<dbReference type="Pfam" id="PF23865">
    <property type="entry name" value="DUF7223"/>
    <property type="match status" value="1"/>
</dbReference>
<sequence>MKSLTPVFLSILCVLSSVTAIPDHDVLEPMSDDDWPGLEHRKQKRDVHQAVTLQQSEHFVWGSQNNTGTYANMTLNTKDEELVISMERFASELRSVTCGDNLVMTFVSNETYTHVINEWEWVNFHESRTFILIENYAGCGAQSSRQPWVVSNAQYDNTHQTVHLNATKKTWQEVAHTYSMDFGKYTAAASASNETKRGLLGIPDVSASGTKTFSIPLANTLPSTLFKSTIHESLTFGVDCNTCGTKGTLEVTGHVESSIKNGLTTFSVSAVPKSVSVDLALKMSAKGSLGKTWTQQATFLTVPIAGFSIPQVLTVGPNLRFDGGMTVSKITGSAEISSGVKATVPDSSIASVDFVSKAVDVKGWVPTFSIQPVTFGAQVDAEVSLYLQVAVALSLNCLGTGYSVDLDLKVPEIDIKGEAKYDSKKAVCPNTTKNGGLSINTSAGAAMTFEAYSMIASKKSVLVNKPVFNSPKAFTAPSVCLPFDGPGAGAAPAKGGKAKRYQGASAPGRRQY</sequence>
<evidence type="ECO:0000256" key="1">
    <source>
        <dbReference type="SAM" id="MobiDB-lite"/>
    </source>
</evidence>
<dbReference type="STRING" id="913774.A0A0C3CL98"/>